<evidence type="ECO:0000256" key="6">
    <source>
        <dbReference type="ARBA" id="ARBA00022803"/>
    </source>
</evidence>
<evidence type="ECO:0000256" key="5">
    <source>
        <dbReference type="ARBA" id="ARBA00022737"/>
    </source>
</evidence>
<keyword evidence="5" id="KW-0677">Repeat</keyword>
<proteinExistence type="inferred from homology"/>
<keyword evidence="8" id="KW-0505">Motor protein</keyword>
<evidence type="ECO:0000256" key="10">
    <source>
        <dbReference type="PROSITE-ProRule" id="PRU00339"/>
    </source>
</evidence>
<dbReference type="Proteomes" id="UP000004491">
    <property type="component" value="Unassembled WGS sequence"/>
</dbReference>
<evidence type="ECO:0000256" key="8">
    <source>
        <dbReference type="ARBA" id="ARBA00023175"/>
    </source>
</evidence>
<evidence type="ECO:0000256" key="7">
    <source>
        <dbReference type="ARBA" id="ARBA00023054"/>
    </source>
</evidence>
<comment type="caution">
    <text evidence="11">The sequence shown here is derived from an EMBL/GenBank/DDBJ whole genome shotgun (WGS) entry which is preliminary data.</text>
</comment>
<name>G2DD06_9GAMM</name>
<dbReference type="InterPro" id="IPR002151">
    <property type="entry name" value="Kinesin_light"/>
</dbReference>
<dbReference type="SMART" id="SM00028">
    <property type="entry name" value="TPR"/>
    <property type="match status" value="4"/>
</dbReference>
<dbReference type="InterPro" id="IPR011990">
    <property type="entry name" value="TPR-like_helical_dom_sf"/>
</dbReference>
<accession>G2DD06</accession>
<dbReference type="PANTHER" id="PTHR45783:SF3">
    <property type="entry name" value="KINESIN LIGHT CHAIN"/>
    <property type="match status" value="1"/>
</dbReference>
<dbReference type="GO" id="GO:0005737">
    <property type="term" value="C:cytoplasm"/>
    <property type="evidence" value="ECO:0007669"/>
    <property type="project" value="TreeGrafter"/>
</dbReference>
<dbReference type="InterPro" id="IPR019734">
    <property type="entry name" value="TPR_rpt"/>
</dbReference>
<keyword evidence="6 10" id="KW-0802">TPR repeat</keyword>
<evidence type="ECO:0000256" key="4">
    <source>
        <dbReference type="ARBA" id="ARBA00022701"/>
    </source>
</evidence>
<reference evidence="11" key="1">
    <citation type="journal article" date="2011" name="ISME J.">
        <title>The endosymbionts of the deep-sea tubeworms Riftia pachyptila and Tevnia jerichonana share an identical physiology as revealed by proteogenomic analyses.</title>
        <authorList>
            <person name="Gardebrecht A."/>
            <person name="Markert S."/>
            <person name="Felbeck H."/>
            <person name="Thuermer A."/>
            <person name="Albrecht D."/>
            <person name="Wollherr A."/>
            <person name="Kabisch J."/>
            <person name="Lehmann R."/>
            <person name="Daniel R."/>
            <person name="Liesegang H."/>
            <person name="Hecker M."/>
            <person name="Sievert S.M."/>
            <person name="Schweder T."/>
        </authorList>
    </citation>
    <scope>NUCLEOTIDE SEQUENCE [LARGE SCALE GENOMIC DNA]</scope>
</reference>
<dbReference type="GO" id="GO:0019894">
    <property type="term" value="F:kinesin binding"/>
    <property type="evidence" value="ECO:0007669"/>
    <property type="project" value="TreeGrafter"/>
</dbReference>
<keyword evidence="7" id="KW-0175">Coiled coil</keyword>
<dbReference type="GO" id="GO:0005874">
    <property type="term" value="C:microtubule"/>
    <property type="evidence" value="ECO:0007669"/>
    <property type="project" value="UniProtKB-KW"/>
</dbReference>
<organism evidence="11 12">
    <name type="scientific">endosymbiont of Riftia pachyptila</name>
    <name type="common">vent Ph05</name>
    <dbReference type="NCBI Taxonomy" id="1048808"/>
    <lineage>
        <taxon>Bacteria</taxon>
        <taxon>Pseudomonadati</taxon>
        <taxon>Pseudomonadota</taxon>
        <taxon>Gammaproteobacteria</taxon>
        <taxon>sulfur-oxidizing symbionts</taxon>
    </lineage>
</organism>
<evidence type="ECO:0000256" key="1">
    <source>
        <dbReference type="ARBA" id="ARBA00004245"/>
    </source>
</evidence>
<gene>
    <name evidence="11" type="ORF">Rifp1Sym_bh00090</name>
</gene>
<dbReference type="GO" id="GO:0007018">
    <property type="term" value="P:microtubule-based movement"/>
    <property type="evidence" value="ECO:0007669"/>
    <property type="project" value="TreeGrafter"/>
</dbReference>
<protein>
    <submittedName>
        <fullName evidence="11">Kinesin light chain-like protein</fullName>
    </submittedName>
</protein>
<evidence type="ECO:0000313" key="12">
    <source>
        <dbReference type="Proteomes" id="UP000004491"/>
    </source>
</evidence>
<evidence type="ECO:0000313" key="11">
    <source>
        <dbReference type="EMBL" id="EGV51495.1"/>
    </source>
</evidence>
<dbReference type="EMBL" id="AFOC01000035">
    <property type="protein sequence ID" value="EGV51495.1"/>
    <property type="molecule type" value="Genomic_DNA"/>
</dbReference>
<keyword evidence="9" id="KW-0206">Cytoskeleton</keyword>
<evidence type="ECO:0000256" key="3">
    <source>
        <dbReference type="ARBA" id="ARBA00022490"/>
    </source>
</evidence>
<dbReference type="GO" id="GO:0005871">
    <property type="term" value="C:kinesin complex"/>
    <property type="evidence" value="ECO:0007669"/>
    <property type="project" value="InterPro"/>
</dbReference>
<keyword evidence="12" id="KW-1185">Reference proteome</keyword>
<dbReference type="SUPFAM" id="SSF48452">
    <property type="entry name" value="TPR-like"/>
    <property type="match status" value="1"/>
</dbReference>
<keyword evidence="3" id="KW-0963">Cytoplasm</keyword>
<dbReference type="AlphaFoldDB" id="G2DD06"/>
<evidence type="ECO:0000256" key="2">
    <source>
        <dbReference type="ARBA" id="ARBA00009622"/>
    </source>
</evidence>
<dbReference type="Gene3D" id="1.25.40.10">
    <property type="entry name" value="Tetratricopeptide repeat domain"/>
    <property type="match status" value="2"/>
</dbReference>
<dbReference type="PANTHER" id="PTHR45783">
    <property type="entry name" value="KINESIN LIGHT CHAIN"/>
    <property type="match status" value="1"/>
</dbReference>
<evidence type="ECO:0000256" key="9">
    <source>
        <dbReference type="ARBA" id="ARBA00023212"/>
    </source>
</evidence>
<dbReference type="PROSITE" id="PS50005">
    <property type="entry name" value="TPR"/>
    <property type="match status" value="1"/>
</dbReference>
<sequence>MEILWKQFSCSFWSRNPACETSPVIADGLRGLPKNMNANILKGYITLLLAWLLIAGNSQAVSAAEHFSIIAAIQTDSGRDGQQQHLLSEPALSVPTEAQLQKVKIKSRLDAANSAYRQSILAVSRKDLNAAYTYLQEAVQLHPSNLDYLQLASRLAFALGKYREAETYQVMVLKIANASLQGVDHRMAALLDNLAVIYIKQSRMEEAEFLLRQGLALREQALGEMHPWVAISLGKIASLKMHLDQPHEVEGLLTRSLHILQTASGEDHPHAAWAMHRLADFYRSQQRLAPAESLYQQAIAIWKTDSGDRRLNLAVSLKGLGELYVAQERLDDARAQFEQMLALLQQVFGGEHPAIDAARDQLARLDQELHSGQDEVVDGADRSEHRAILGSTQQHRS</sequence>
<comment type="similarity">
    <text evidence="2">Belongs to the kinesin light chain family.</text>
</comment>
<keyword evidence="4" id="KW-0493">Microtubule</keyword>
<dbReference type="Pfam" id="PF13424">
    <property type="entry name" value="TPR_12"/>
    <property type="match status" value="2"/>
</dbReference>
<feature type="repeat" description="TPR" evidence="10">
    <location>
        <begin position="112"/>
        <end position="145"/>
    </location>
</feature>
<comment type="subcellular location">
    <subcellularLocation>
        <location evidence="1">Cytoplasm</location>
        <location evidence="1">Cytoskeleton</location>
    </subcellularLocation>
</comment>